<dbReference type="InterPro" id="IPR003333">
    <property type="entry name" value="CMAS"/>
</dbReference>
<proteinExistence type="inferred from homology"/>
<keyword evidence="4" id="KW-0949">S-adenosyl-L-methionine</keyword>
<dbReference type="RefSeq" id="WP_344201907.1">
    <property type="nucleotide sequence ID" value="NZ_BAAAND010000014.1"/>
</dbReference>
<evidence type="ECO:0000256" key="2">
    <source>
        <dbReference type="ARBA" id="ARBA00022603"/>
    </source>
</evidence>
<dbReference type="SUPFAM" id="SSF53335">
    <property type="entry name" value="S-adenosyl-L-methionine-dependent methyltransferases"/>
    <property type="match status" value="1"/>
</dbReference>
<evidence type="ECO:0000313" key="6">
    <source>
        <dbReference type="EMBL" id="GAA1616151.1"/>
    </source>
</evidence>
<dbReference type="Gene3D" id="3.40.50.150">
    <property type="entry name" value="Vaccinia Virus protein VP39"/>
    <property type="match status" value="1"/>
</dbReference>
<evidence type="ECO:0000313" key="7">
    <source>
        <dbReference type="Proteomes" id="UP001500190"/>
    </source>
</evidence>
<keyword evidence="2" id="KW-0489">Methyltransferase</keyword>
<dbReference type="Pfam" id="PF02353">
    <property type="entry name" value="CMAS"/>
    <property type="match status" value="1"/>
</dbReference>
<dbReference type="CDD" id="cd02440">
    <property type="entry name" value="AdoMet_MTases"/>
    <property type="match status" value="1"/>
</dbReference>
<dbReference type="InterPro" id="IPR050723">
    <property type="entry name" value="CFA/CMAS"/>
</dbReference>
<comment type="caution">
    <text evidence="6">The sequence shown here is derived from an EMBL/GenBank/DDBJ whole genome shotgun (WGS) entry which is preliminary data.</text>
</comment>
<name>A0ABN2ES84_9ACTN</name>
<gene>
    <name evidence="6" type="ORF">GCM10009742_79850</name>
</gene>
<keyword evidence="5" id="KW-0443">Lipid metabolism</keyword>
<evidence type="ECO:0000256" key="4">
    <source>
        <dbReference type="ARBA" id="ARBA00022691"/>
    </source>
</evidence>
<evidence type="ECO:0000256" key="3">
    <source>
        <dbReference type="ARBA" id="ARBA00022679"/>
    </source>
</evidence>
<accession>A0ABN2ES84</accession>
<organism evidence="6 7">
    <name type="scientific">Kribbella karoonensis</name>
    <dbReference type="NCBI Taxonomy" id="324851"/>
    <lineage>
        <taxon>Bacteria</taxon>
        <taxon>Bacillati</taxon>
        <taxon>Actinomycetota</taxon>
        <taxon>Actinomycetes</taxon>
        <taxon>Propionibacteriales</taxon>
        <taxon>Kribbellaceae</taxon>
        <taxon>Kribbella</taxon>
    </lineage>
</organism>
<reference evidence="6 7" key="1">
    <citation type="journal article" date="2019" name="Int. J. Syst. Evol. Microbiol.">
        <title>The Global Catalogue of Microorganisms (GCM) 10K type strain sequencing project: providing services to taxonomists for standard genome sequencing and annotation.</title>
        <authorList>
            <consortium name="The Broad Institute Genomics Platform"/>
            <consortium name="The Broad Institute Genome Sequencing Center for Infectious Disease"/>
            <person name="Wu L."/>
            <person name="Ma J."/>
        </authorList>
    </citation>
    <scope>NUCLEOTIDE SEQUENCE [LARGE SCALE GENOMIC DNA]</scope>
    <source>
        <strain evidence="6 7">JCM 14304</strain>
    </source>
</reference>
<keyword evidence="3" id="KW-0808">Transferase</keyword>
<dbReference type="PANTHER" id="PTHR43667">
    <property type="entry name" value="CYCLOPROPANE-FATTY-ACYL-PHOSPHOLIPID SYNTHASE"/>
    <property type="match status" value="1"/>
</dbReference>
<evidence type="ECO:0000256" key="1">
    <source>
        <dbReference type="ARBA" id="ARBA00010815"/>
    </source>
</evidence>
<dbReference type="PANTHER" id="PTHR43667:SF2">
    <property type="entry name" value="FATTY ACID C-METHYL TRANSFERASE"/>
    <property type="match status" value="1"/>
</dbReference>
<keyword evidence="7" id="KW-1185">Reference proteome</keyword>
<dbReference type="Proteomes" id="UP001500190">
    <property type="component" value="Unassembled WGS sequence"/>
</dbReference>
<comment type="similarity">
    <text evidence="1">Belongs to the CFA/CMAS family.</text>
</comment>
<protein>
    <submittedName>
        <fullName evidence="6">Cyclopropane-fatty-acyl-phospholipid synthase family protein</fullName>
    </submittedName>
</protein>
<dbReference type="EMBL" id="BAAAND010000014">
    <property type="protein sequence ID" value="GAA1616151.1"/>
    <property type="molecule type" value="Genomic_DNA"/>
</dbReference>
<evidence type="ECO:0000256" key="5">
    <source>
        <dbReference type="ARBA" id="ARBA00023098"/>
    </source>
</evidence>
<dbReference type="PIRSF" id="PIRSF003085">
    <property type="entry name" value="CMAS"/>
    <property type="match status" value="1"/>
</dbReference>
<sequence>MRARIARLIVDRMLDQFPVRAVYPDGTVRGRGGPVLEIVRPTAMFERLARSPKVGLGEAYQAGDWRAGDGTDLAELLTPFAARVAQLVPRPLLTFRRLVEQRLPSRQRNTPAGARSNIRAHYDLSNALFGAFLDPGMTYSSALFDHSDEDLEAAQHRKVERILDQAEVGAGTRLLEIGIGWGTLAIAAARRGARVTGITLSTEQLQLARKRVAEAGMTDRVDLRLQDYRAVTGSYDAVVSVEMIEAVGEEYWPEYFRTIDRLLAPGGSVALQAILMEHDRMLATRTSYGWIQKYIFPGGLIPSRTAIDETLATHTTLVVEDDFRFGADYAETLRRWRRNFTANWQAVRAEGFDETFRRTWEFYLAYCEAGFASGYLDVAQLRLTQLSGSENIDSTTRSLPGAAAR</sequence>
<dbReference type="InterPro" id="IPR029063">
    <property type="entry name" value="SAM-dependent_MTases_sf"/>
</dbReference>